<evidence type="ECO:0000313" key="2">
    <source>
        <dbReference type="Proteomes" id="UP001082703"/>
    </source>
</evidence>
<dbReference type="GO" id="GO:0016787">
    <property type="term" value="F:hydrolase activity"/>
    <property type="evidence" value="ECO:0007669"/>
    <property type="project" value="UniProtKB-KW"/>
</dbReference>
<comment type="caution">
    <text evidence="1">The sequence shown here is derived from an EMBL/GenBank/DDBJ whole genome shotgun (WGS) entry which is preliminary data.</text>
</comment>
<dbReference type="SUPFAM" id="SSF56784">
    <property type="entry name" value="HAD-like"/>
    <property type="match status" value="1"/>
</dbReference>
<evidence type="ECO:0000313" key="1">
    <source>
        <dbReference type="EMBL" id="MCY1712891.1"/>
    </source>
</evidence>
<reference evidence="1 2" key="1">
    <citation type="submission" date="2022-11" db="EMBL/GenBank/DDBJ databases">
        <authorList>
            <person name="Caiyu Z."/>
        </authorList>
    </citation>
    <scope>NUCLEOTIDE SEQUENCE [LARGE SCALE GENOMIC DNA]</scope>
    <source>
        <strain evidence="1 2">YR-4</strain>
    </source>
</reference>
<accession>A0ABT4BPS5</accession>
<dbReference type="InterPro" id="IPR000150">
    <property type="entry name" value="Cof"/>
</dbReference>
<dbReference type="SFLD" id="SFLDS00003">
    <property type="entry name" value="Haloacid_Dehalogenase"/>
    <property type="match status" value="1"/>
</dbReference>
<dbReference type="Gene3D" id="3.40.50.1000">
    <property type="entry name" value="HAD superfamily/HAD-like"/>
    <property type="match status" value="1"/>
</dbReference>
<keyword evidence="2" id="KW-1185">Reference proteome</keyword>
<dbReference type="Gene3D" id="3.30.1240.10">
    <property type="match status" value="1"/>
</dbReference>
<dbReference type="NCBIfam" id="TIGR00099">
    <property type="entry name" value="Cof-subfamily"/>
    <property type="match status" value="1"/>
</dbReference>
<dbReference type="SFLD" id="SFLDG01140">
    <property type="entry name" value="C2.B:_Phosphomannomutase_and_P"/>
    <property type="match status" value="1"/>
</dbReference>
<dbReference type="PANTHER" id="PTHR10000:SF8">
    <property type="entry name" value="HAD SUPERFAMILY HYDROLASE-LIKE, TYPE 3"/>
    <property type="match status" value="1"/>
</dbReference>
<dbReference type="RefSeq" id="WP_268056897.1">
    <property type="nucleotide sequence ID" value="NZ_JAPOHA010000001.1"/>
</dbReference>
<organism evidence="1 2">
    <name type="scientific">Caproiciproducens galactitolivorans</name>
    <dbReference type="NCBI Taxonomy" id="642589"/>
    <lineage>
        <taxon>Bacteria</taxon>
        <taxon>Bacillati</taxon>
        <taxon>Bacillota</taxon>
        <taxon>Clostridia</taxon>
        <taxon>Eubacteriales</taxon>
        <taxon>Acutalibacteraceae</taxon>
        <taxon>Caproiciproducens</taxon>
    </lineage>
</organism>
<dbReference type="Proteomes" id="UP001082703">
    <property type="component" value="Unassembled WGS sequence"/>
</dbReference>
<name>A0ABT4BPS5_9FIRM</name>
<dbReference type="InterPro" id="IPR036412">
    <property type="entry name" value="HAD-like_sf"/>
</dbReference>
<dbReference type="PANTHER" id="PTHR10000">
    <property type="entry name" value="PHOSPHOSERINE PHOSPHATASE"/>
    <property type="match status" value="1"/>
</dbReference>
<sequence>MDRKILALDLDGTAVDDSGKLGSLSKQALIAARQKGHILCFVTGRRDVDMVPLGEDDRFADYLILNNGGKIISTADGRILKNELVDKEEAKILISYCLQKDYLLYILSGMYWAINKITPRTQSYIEELGIQPDLYHSLADVEYDRIEGFTVTSDGKEVSAFLDRADLNLEYVASEPTCIDIMKKGVNKWNGLKALADSLAIPVAQTIAVGNYDNDIDMLTHAGIGIAVQNALPDVKAAADYVTLKDNNHDAVAEIVEKFMISPSS</sequence>
<dbReference type="InterPro" id="IPR023214">
    <property type="entry name" value="HAD_sf"/>
</dbReference>
<dbReference type="EMBL" id="JAPOHA010000001">
    <property type="protein sequence ID" value="MCY1712891.1"/>
    <property type="molecule type" value="Genomic_DNA"/>
</dbReference>
<gene>
    <name evidence="1" type="ORF">OUY18_01300</name>
</gene>
<proteinExistence type="predicted"/>
<dbReference type="Pfam" id="PF08282">
    <property type="entry name" value="Hydrolase_3"/>
    <property type="match status" value="1"/>
</dbReference>
<dbReference type="NCBIfam" id="TIGR01484">
    <property type="entry name" value="HAD-SF-IIB"/>
    <property type="match status" value="1"/>
</dbReference>
<protein>
    <submittedName>
        <fullName evidence="1">Cof-type HAD-IIB family hydrolase</fullName>
    </submittedName>
</protein>
<dbReference type="InterPro" id="IPR006379">
    <property type="entry name" value="HAD-SF_hydro_IIB"/>
</dbReference>
<keyword evidence="1" id="KW-0378">Hydrolase</keyword>